<evidence type="ECO:0000313" key="3">
    <source>
        <dbReference type="EMBL" id="OIJ66937.1"/>
    </source>
</evidence>
<sequence length="160" mass="16476">MARVHRTTTTATLLVTVAVSALAGCVTVQRPTAAVPSQAPSRPSAPRPDGSADPQIVQAPAREALEMAGPSRRPSARPTQAVTARAAPAPAAAPVHHAPAPRADFDPRPRPPAPRHHRSLLPGVDAPAGGSPDVCALGRRFGGWSADSAEATICERTYGR</sequence>
<feature type="compositionally biased region" description="Low complexity" evidence="1">
    <location>
        <begin position="76"/>
        <end position="102"/>
    </location>
</feature>
<dbReference type="PROSITE" id="PS51257">
    <property type="entry name" value="PROKAR_LIPOPROTEIN"/>
    <property type="match status" value="1"/>
</dbReference>
<comment type="caution">
    <text evidence="3">The sequence shown here is derived from an EMBL/GenBank/DDBJ whole genome shotgun (WGS) entry which is preliminary data.</text>
</comment>
<feature type="signal peptide" evidence="2">
    <location>
        <begin position="1"/>
        <end position="23"/>
    </location>
</feature>
<accession>A0A1J4NWP6</accession>
<feature type="compositionally biased region" description="Low complexity" evidence="1">
    <location>
        <begin position="33"/>
        <end position="52"/>
    </location>
</feature>
<evidence type="ECO:0008006" key="5">
    <source>
        <dbReference type="Google" id="ProtNLM"/>
    </source>
</evidence>
<proteinExistence type="predicted"/>
<feature type="region of interest" description="Disordered" evidence="1">
    <location>
        <begin position="30"/>
        <end position="133"/>
    </location>
</feature>
<dbReference type="OrthoDB" id="4338732at2"/>
<keyword evidence="2" id="KW-0732">Signal</keyword>
<reference evidence="3" key="1">
    <citation type="submission" date="2016-10" db="EMBL/GenBank/DDBJ databases">
        <title>Genome sequence of Streptomyces mangrovisoli MUSC 149.</title>
        <authorList>
            <person name="Lee L.-H."/>
            <person name="Ser H.-L."/>
        </authorList>
    </citation>
    <scope>NUCLEOTIDE SEQUENCE [LARGE SCALE GENOMIC DNA]</scope>
    <source>
        <strain evidence="3">MUSC 149</strain>
    </source>
</reference>
<name>A0A1J4NWP6_9ACTN</name>
<organism evidence="3 4">
    <name type="scientific">Streptomyces mangrovisoli</name>
    <dbReference type="NCBI Taxonomy" id="1428628"/>
    <lineage>
        <taxon>Bacteria</taxon>
        <taxon>Bacillati</taxon>
        <taxon>Actinomycetota</taxon>
        <taxon>Actinomycetes</taxon>
        <taxon>Kitasatosporales</taxon>
        <taxon>Streptomycetaceae</taxon>
        <taxon>Streptomyces</taxon>
    </lineage>
</organism>
<feature type="chain" id="PRO_5039114608" description="Lipoprotein" evidence="2">
    <location>
        <begin position="24"/>
        <end position="160"/>
    </location>
</feature>
<evidence type="ECO:0000256" key="2">
    <source>
        <dbReference type="SAM" id="SignalP"/>
    </source>
</evidence>
<evidence type="ECO:0000256" key="1">
    <source>
        <dbReference type="SAM" id="MobiDB-lite"/>
    </source>
</evidence>
<keyword evidence="4" id="KW-1185">Reference proteome</keyword>
<dbReference type="AlphaFoldDB" id="A0A1J4NWP6"/>
<evidence type="ECO:0000313" key="4">
    <source>
        <dbReference type="Proteomes" id="UP000034196"/>
    </source>
</evidence>
<dbReference type="EMBL" id="LAVA02000034">
    <property type="protein sequence ID" value="OIJ66937.1"/>
    <property type="molecule type" value="Genomic_DNA"/>
</dbReference>
<dbReference type="Proteomes" id="UP000034196">
    <property type="component" value="Unassembled WGS sequence"/>
</dbReference>
<protein>
    <recommendedName>
        <fullName evidence="5">Lipoprotein</fullName>
    </recommendedName>
</protein>
<gene>
    <name evidence="3" type="ORF">WN71_016105</name>
</gene>